<keyword evidence="1" id="KW-0238">DNA-binding</keyword>
<dbReference type="PANTHER" id="PTHR30204">
    <property type="entry name" value="REDOX-CYCLING DRUG-SENSING TRANSCRIPTIONAL ACTIVATOR SOXR"/>
    <property type="match status" value="1"/>
</dbReference>
<dbReference type="SMART" id="SM00422">
    <property type="entry name" value="HTH_MERR"/>
    <property type="match status" value="1"/>
</dbReference>
<dbReference type="PROSITE" id="PS00552">
    <property type="entry name" value="HTH_MERR_1"/>
    <property type="match status" value="1"/>
</dbReference>
<sequence>MTGSAPDTMHIGELADKSNLSQRTIRHYEEVGLLKPAGRSEGGFRLYTHDDLMRLLVIRRMKPLGFSLDEMAEVLRIIDTVGSSTASANDESVAADLDSFIDQAIERRATLQEHLALADEFVELLRQQRLLR</sequence>
<reference evidence="3" key="1">
    <citation type="submission" date="2021-01" db="EMBL/GenBank/DDBJ databases">
        <title>Lacisediminihabitans sp. nov. strain G11-30, isolated from Antarctic Soil.</title>
        <authorList>
            <person name="Li J."/>
        </authorList>
    </citation>
    <scope>NUCLEOTIDE SEQUENCE</scope>
    <source>
        <strain evidence="3">G11-30</strain>
    </source>
</reference>
<accession>A0A934SH25</accession>
<dbReference type="PRINTS" id="PR00040">
    <property type="entry name" value="HTHMERR"/>
</dbReference>
<dbReference type="InterPro" id="IPR047057">
    <property type="entry name" value="MerR_fam"/>
</dbReference>
<gene>
    <name evidence="3" type="ORF">IV501_02715</name>
</gene>
<name>A0A934SH25_9MICO</name>
<protein>
    <submittedName>
        <fullName evidence="3">MerR family transcriptional regulator</fullName>
    </submittedName>
</protein>
<evidence type="ECO:0000313" key="4">
    <source>
        <dbReference type="Proteomes" id="UP000636458"/>
    </source>
</evidence>
<evidence type="ECO:0000256" key="1">
    <source>
        <dbReference type="ARBA" id="ARBA00023125"/>
    </source>
</evidence>
<dbReference type="PANTHER" id="PTHR30204:SF93">
    <property type="entry name" value="HTH MERR-TYPE DOMAIN-CONTAINING PROTEIN"/>
    <property type="match status" value="1"/>
</dbReference>
<evidence type="ECO:0000313" key="3">
    <source>
        <dbReference type="EMBL" id="MBK4346537.1"/>
    </source>
</evidence>
<dbReference type="AlphaFoldDB" id="A0A934SH25"/>
<dbReference type="Proteomes" id="UP000636458">
    <property type="component" value="Unassembled WGS sequence"/>
</dbReference>
<evidence type="ECO:0000259" key="2">
    <source>
        <dbReference type="PROSITE" id="PS50937"/>
    </source>
</evidence>
<dbReference type="InterPro" id="IPR009061">
    <property type="entry name" value="DNA-bd_dom_put_sf"/>
</dbReference>
<dbReference type="InterPro" id="IPR000551">
    <property type="entry name" value="MerR-type_HTH_dom"/>
</dbReference>
<dbReference type="GO" id="GO:0003677">
    <property type="term" value="F:DNA binding"/>
    <property type="evidence" value="ECO:0007669"/>
    <property type="project" value="UniProtKB-KW"/>
</dbReference>
<dbReference type="EMBL" id="JAEPES010000001">
    <property type="protein sequence ID" value="MBK4346537.1"/>
    <property type="molecule type" value="Genomic_DNA"/>
</dbReference>
<organism evidence="3 4">
    <name type="scientific">Lacisediminihabitans changchengi</name>
    <dbReference type="NCBI Taxonomy" id="2787634"/>
    <lineage>
        <taxon>Bacteria</taxon>
        <taxon>Bacillati</taxon>
        <taxon>Actinomycetota</taxon>
        <taxon>Actinomycetes</taxon>
        <taxon>Micrococcales</taxon>
        <taxon>Microbacteriaceae</taxon>
        <taxon>Lacisediminihabitans</taxon>
    </lineage>
</organism>
<proteinExistence type="predicted"/>
<dbReference type="Pfam" id="PF13411">
    <property type="entry name" value="MerR_1"/>
    <property type="match status" value="1"/>
</dbReference>
<dbReference type="GO" id="GO:0003700">
    <property type="term" value="F:DNA-binding transcription factor activity"/>
    <property type="evidence" value="ECO:0007669"/>
    <property type="project" value="InterPro"/>
</dbReference>
<dbReference type="PROSITE" id="PS50937">
    <property type="entry name" value="HTH_MERR_2"/>
    <property type="match status" value="1"/>
</dbReference>
<feature type="domain" description="HTH merR-type" evidence="2">
    <location>
        <begin position="8"/>
        <end position="77"/>
    </location>
</feature>
<keyword evidence="4" id="KW-1185">Reference proteome</keyword>
<dbReference type="SUPFAM" id="SSF46955">
    <property type="entry name" value="Putative DNA-binding domain"/>
    <property type="match status" value="1"/>
</dbReference>
<dbReference type="Gene3D" id="1.10.1660.10">
    <property type="match status" value="1"/>
</dbReference>
<comment type="caution">
    <text evidence="3">The sequence shown here is derived from an EMBL/GenBank/DDBJ whole genome shotgun (WGS) entry which is preliminary data.</text>
</comment>